<dbReference type="Pfam" id="PF02172">
    <property type="entry name" value="KIX"/>
    <property type="match status" value="1"/>
</dbReference>
<dbReference type="PROSITE" id="PS50952">
    <property type="entry name" value="KIX"/>
    <property type="match status" value="1"/>
</dbReference>
<dbReference type="WBParaSite" id="Csp11.Scaffold562.g3953.t1">
    <property type="protein sequence ID" value="Csp11.Scaffold562.g3953.t1"/>
    <property type="gene ID" value="Csp11.Scaffold562.g3953"/>
</dbReference>
<name>A0A1I7TA91_9PELO</name>
<evidence type="ECO:0000313" key="4">
    <source>
        <dbReference type="WBParaSite" id="Csp11.Scaffold562.g3953.t1"/>
    </source>
</evidence>
<protein>
    <submittedName>
        <fullName evidence="4">KIX domain-containing protein</fullName>
    </submittedName>
</protein>
<dbReference type="AlphaFoldDB" id="A0A1I7TA91"/>
<dbReference type="STRING" id="1561998.A0A1I7TA91"/>
<dbReference type="InterPro" id="IPR003101">
    <property type="entry name" value="KIX_dom"/>
</dbReference>
<evidence type="ECO:0000313" key="3">
    <source>
        <dbReference type="Proteomes" id="UP000095282"/>
    </source>
</evidence>
<sequence>MITIPAWLFQNFNGDPFHRGPHSTTSTSKFWHTQVTDSVREHFVEQLVNCQSPKESTEELIKKGREFEQQMFDVCNSREEYYRMVVKKIKQIRKQNQKKPDRYY</sequence>
<dbReference type="GO" id="GO:0003712">
    <property type="term" value="F:transcription coregulator activity"/>
    <property type="evidence" value="ECO:0007669"/>
    <property type="project" value="InterPro"/>
</dbReference>
<dbReference type="SUPFAM" id="SSF47040">
    <property type="entry name" value="Kix domain of CBP (creb binding protein)"/>
    <property type="match status" value="1"/>
</dbReference>
<dbReference type="Gene3D" id="1.10.246.20">
    <property type="entry name" value="Coactivator CBP, KIX domain"/>
    <property type="match status" value="1"/>
</dbReference>
<feature type="domain" description="KIX" evidence="2">
    <location>
        <begin position="26"/>
        <end position="97"/>
    </location>
</feature>
<proteinExistence type="predicted"/>
<dbReference type="InterPro" id="IPR036529">
    <property type="entry name" value="KIX_dom_sf"/>
</dbReference>
<keyword evidence="3" id="KW-1185">Reference proteome</keyword>
<reference evidence="4" key="1">
    <citation type="submission" date="2016-11" db="UniProtKB">
        <authorList>
            <consortium name="WormBaseParasite"/>
        </authorList>
    </citation>
    <scope>IDENTIFICATION</scope>
</reference>
<dbReference type="GO" id="GO:0006355">
    <property type="term" value="P:regulation of DNA-templated transcription"/>
    <property type="evidence" value="ECO:0007669"/>
    <property type="project" value="InterPro"/>
</dbReference>
<dbReference type="Proteomes" id="UP000095282">
    <property type="component" value="Unplaced"/>
</dbReference>
<accession>A0A1I7TA91</accession>
<organism evidence="3 4">
    <name type="scientific">Caenorhabditis tropicalis</name>
    <dbReference type="NCBI Taxonomy" id="1561998"/>
    <lineage>
        <taxon>Eukaryota</taxon>
        <taxon>Metazoa</taxon>
        <taxon>Ecdysozoa</taxon>
        <taxon>Nematoda</taxon>
        <taxon>Chromadorea</taxon>
        <taxon>Rhabditida</taxon>
        <taxon>Rhabditina</taxon>
        <taxon>Rhabditomorpha</taxon>
        <taxon>Rhabditoidea</taxon>
        <taxon>Rhabditidae</taxon>
        <taxon>Peloderinae</taxon>
        <taxon>Caenorhabditis</taxon>
    </lineage>
</organism>
<keyword evidence="1" id="KW-0539">Nucleus</keyword>
<dbReference type="eggNOG" id="KOG1778">
    <property type="taxonomic scope" value="Eukaryota"/>
</dbReference>
<evidence type="ECO:0000256" key="1">
    <source>
        <dbReference type="ARBA" id="ARBA00023242"/>
    </source>
</evidence>
<evidence type="ECO:0000259" key="2">
    <source>
        <dbReference type="PROSITE" id="PS50952"/>
    </source>
</evidence>